<dbReference type="Pfam" id="PF07052">
    <property type="entry name" value="Hep_59"/>
    <property type="match status" value="1"/>
</dbReference>
<evidence type="ECO:0008006" key="4">
    <source>
        <dbReference type="Google" id="ProtNLM"/>
    </source>
</evidence>
<dbReference type="InterPro" id="IPR010756">
    <property type="entry name" value="Tls1-like"/>
</dbReference>
<dbReference type="AlphaFoldDB" id="A0A6A5X4B2"/>
<sequence length="383" mass="42926">MTELPNDAPIPVFKRRKIAHPRVRHDTLTDSTTESPDAAVTRDAQHPAANLQRIPIDDPDESGVNLQQILRNRKRPRDRAAEAARKAAQSSPNTMTLIPRATSEEETPQTHQYLGRFVAQTGQVVAQDQKAINEYVEARIASENHRHYGWVIPKRLEHIVARLNLLQPDSPPVTANHVSTTRVAAGDNDERRNSDHDVRLAAGMGKLQEVDLGPEATTRNIQRTEEAWRRIQDGQPAAPVVEEASRRKRRPRRGEKVKTAEDIARDKMVEQVLREAKRASLFPIDPPYITLILTLPVEFFEEAPAPPPTMHENSGDNDTNDATMAEAFRREYLESQESRNQRKPAPPPGVKGVKEQPKGPKLGGSRSARAAMRLQEEAAAKKR</sequence>
<name>A0A6A5X4B2_9PLEO</name>
<accession>A0A6A5X4B2</accession>
<feature type="compositionally biased region" description="Basic and acidic residues" evidence="1">
    <location>
        <begin position="327"/>
        <end position="340"/>
    </location>
</feature>
<feature type="region of interest" description="Disordered" evidence="1">
    <location>
        <begin position="303"/>
        <end position="383"/>
    </location>
</feature>
<feature type="region of interest" description="Disordered" evidence="1">
    <location>
        <begin position="1"/>
        <end position="47"/>
    </location>
</feature>
<proteinExistence type="predicted"/>
<evidence type="ECO:0000313" key="3">
    <source>
        <dbReference type="Proteomes" id="UP000799779"/>
    </source>
</evidence>
<feature type="compositionally biased region" description="Basic and acidic residues" evidence="1">
    <location>
        <begin position="374"/>
        <end position="383"/>
    </location>
</feature>
<organism evidence="2 3">
    <name type="scientific">Amniculicola lignicola CBS 123094</name>
    <dbReference type="NCBI Taxonomy" id="1392246"/>
    <lineage>
        <taxon>Eukaryota</taxon>
        <taxon>Fungi</taxon>
        <taxon>Dikarya</taxon>
        <taxon>Ascomycota</taxon>
        <taxon>Pezizomycotina</taxon>
        <taxon>Dothideomycetes</taxon>
        <taxon>Pleosporomycetidae</taxon>
        <taxon>Pleosporales</taxon>
        <taxon>Amniculicolaceae</taxon>
        <taxon>Amniculicola</taxon>
    </lineage>
</organism>
<feature type="compositionally biased region" description="Basic residues" evidence="1">
    <location>
        <begin position="13"/>
        <end position="23"/>
    </location>
</feature>
<evidence type="ECO:0000313" key="2">
    <source>
        <dbReference type="EMBL" id="KAF2007772.1"/>
    </source>
</evidence>
<feature type="region of interest" description="Disordered" evidence="1">
    <location>
        <begin position="72"/>
        <end position="95"/>
    </location>
</feature>
<feature type="region of interest" description="Disordered" evidence="1">
    <location>
        <begin position="233"/>
        <end position="258"/>
    </location>
</feature>
<evidence type="ECO:0000256" key="1">
    <source>
        <dbReference type="SAM" id="MobiDB-lite"/>
    </source>
</evidence>
<reference evidence="2" key="1">
    <citation type="journal article" date="2020" name="Stud. Mycol.">
        <title>101 Dothideomycetes genomes: a test case for predicting lifestyles and emergence of pathogens.</title>
        <authorList>
            <person name="Haridas S."/>
            <person name="Albert R."/>
            <person name="Binder M."/>
            <person name="Bloem J."/>
            <person name="Labutti K."/>
            <person name="Salamov A."/>
            <person name="Andreopoulos B."/>
            <person name="Baker S."/>
            <person name="Barry K."/>
            <person name="Bills G."/>
            <person name="Bluhm B."/>
            <person name="Cannon C."/>
            <person name="Castanera R."/>
            <person name="Culley D."/>
            <person name="Daum C."/>
            <person name="Ezra D."/>
            <person name="Gonzalez J."/>
            <person name="Henrissat B."/>
            <person name="Kuo A."/>
            <person name="Liang C."/>
            <person name="Lipzen A."/>
            <person name="Lutzoni F."/>
            <person name="Magnuson J."/>
            <person name="Mondo S."/>
            <person name="Nolan M."/>
            <person name="Ohm R."/>
            <person name="Pangilinan J."/>
            <person name="Park H.-J."/>
            <person name="Ramirez L."/>
            <person name="Alfaro M."/>
            <person name="Sun H."/>
            <person name="Tritt A."/>
            <person name="Yoshinaga Y."/>
            <person name="Zwiers L.-H."/>
            <person name="Turgeon B."/>
            <person name="Goodwin S."/>
            <person name="Spatafora J."/>
            <person name="Crous P."/>
            <person name="Grigoriev I."/>
        </authorList>
    </citation>
    <scope>NUCLEOTIDE SEQUENCE</scope>
    <source>
        <strain evidence="2">CBS 123094</strain>
    </source>
</reference>
<dbReference type="Proteomes" id="UP000799779">
    <property type="component" value="Unassembled WGS sequence"/>
</dbReference>
<gene>
    <name evidence="2" type="ORF">P154DRAFT_528451</name>
</gene>
<keyword evidence="3" id="KW-1185">Reference proteome</keyword>
<dbReference type="EMBL" id="ML977556">
    <property type="protein sequence ID" value="KAF2007772.1"/>
    <property type="molecule type" value="Genomic_DNA"/>
</dbReference>
<dbReference type="OrthoDB" id="5627at2759"/>
<protein>
    <recommendedName>
        <fullName evidence="4">Hepatocellular carcinoma-associated antigen 59-domain-containing protein</fullName>
    </recommendedName>
</protein>